<dbReference type="InterPro" id="IPR004843">
    <property type="entry name" value="Calcineurin-like_PHP"/>
</dbReference>
<dbReference type="PANTHER" id="PTHR11668:SF496">
    <property type="entry name" value="SERINE_THREONINE-PROTEIN PHOSPHATASE"/>
    <property type="match status" value="1"/>
</dbReference>
<dbReference type="InterPro" id="IPR029052">
    <property type="entry name" value="Metallo-depent_PP-like"/>
</dbReference>
<sequence length="564" mass="64340">MIQLHSDPSVAEQQIEALIFYLTTLGYIDSEFDIREKAFVRAFLRELVTARIDAGGPLDAELRFERIENQHEHYVQRFQEIDREIKNLLTEAVADGEDPQRFVVSQLKLRCFEMFQGLDEDNRQHLLEVVDRFIAADGQVHPDEAAFRNDLAELLGAELILEDAALESVGVEVREPTQLSVPAQDNHPFFAKFEYHYSADPAQLQRQFAADLALLDKVEEKWEEYRVRGRGRLEGRASVADFVGGDEFLDEHVYVLPAKPGRSYELIVLGDLHGCYSCLKAAVHQSNFIEKVRRFQADPDNNPDVRLVLLGDYIDRGRFSYNGVLRTILNLFLAAPDHVFVLRGNHEYYIEYQGRVYGGVRPAEAINSLTPHLGADVFGRFLDFFDAMPNMLLFDQMLFVHAGIPRDSLIADKWADLASLNREDIRFQMLWSDPSKAEIVPDELQKASARFAFGRQQFRKFMQRIGCNALVRGHEKVNAGFKNHYSDADIRLFTLFSAGGADNDDLPPDSNYRDVRPMALTITSKDGLVEATPWPIDYARYQDPRLNNFFSSAPEIDISPQHSS</sequence>
<evidence type="ECO:0000259" key="1">
    <source>
        <dbReference type="PROSITE" id="PS00125"/>
    </source>
</evidence>
<dbReference type="InterPro" id="IPR050341">
    <property type="entry name" value="PP1_catalytic_subunit"/>
</dbReference>
<feature type="domain" description="Serine/threonine specific protein phosphatases" evidence="1">
    <location>
        <begin position="342"/>
        <end position="347"/>
    </location>
</feature>
<dbReference type="CDD" id="cd00144">
    <property type="entry name" value="MPP_PPP_family"/>
    <property type="match status" value="1"/>
</dbReference>
<keyword evidence="3" id="KW-1185">Reference proteome</keyword>
<dbReference type="RefSeq" id="WP_224194425.1">
    <property type="nucleotide sequence ID" value="NZ_JAIRAU010000034.1"/>
</dbReference>
<protein>
    <submittedName>
        <fullName evidence="2">Serine/threonine protein phosphatase</fullName>
    </submittedName>
</protein>
<organism evidence="2 3">
    <name type="scientific">Nannocystis pusilla</name>
    <dbReference type="NCBI Taxonomy" id="889268"/>
    <lineage>
        <taxon>Bacteria</taxon>
        <taxon>Pseudomonadati</taxon>
        <taxon>Myxococcota</taxon>
        <taxon>Polyangia</taxon>
        <taxon>Nannocystales</taxon>
        <taxon>Nannocystaceae</taxon>
        <taxon>Nannocystis</taxon>
    </lineage>
</organism>
<dbReference type="InterPro" id="IPR006186">
    <property type="entry name" value="Ser/Thr-sp_prot-phosphatase"/>
</dbReference>
<evidence type="ECO:0000313" key="3">
    <source>
        <dbReference type="Proteomes" id="UP001139031"/>
    </source>
</evidence>
<dbReference type="Pfam" id="PF00149">
    <property type="entry name" value="Metallophos"/>
    <property type="match status" value="1"/>
</dbReference>
<comment type="caution">
    <text evidence="2">The sequence shown here is derived from an EMBL/GenBank/DDBJ whole genome shotgun (WGS) entry which is preliminary data.</text>
</comment>
<dbReference type="EMBL" id="JAIRAU010000034">
    <property type="protein sequence ID" value="MBZ5712669.1"/>
    <property type="molecule type" value="Genomic_DNA"/>
</dbReference>
<evidence type="ECO:0000313" key="2">
    <source>
        <dbReference type="EMBL" id="MBZ5712669.1"/>
    </source>
</evidence>
<dbReference type="Gene3D" id="3.60.21.10">
    <property type="match status" value="1"/>
</dbReference>
<dbReference type="PRINTS" id="PR00114">
    <property type="entry name" value="STPHPHTASE"/>
</dbReference>
<dbReference type="SUPFAM" id="SSF158682">
    <property type="entry name" value="TerB-like"/>
    <property type="match status" value="1"/>
</dbReference>
<name>A0ABS7TWT7_9BACT</name>
<accession>A0ABS7TWT7</accession>
<dbReference type="PANTHER" id="PTHR11668">
    <property type="entry name" value="SERINE/THREONINE PROTEIN PHOSPHATASE"/>
    <property type="match status" value="1"/>
</dbReference>
<dbReference type="SMART" id="SM00156">
    <property type="entry name" value="PP2Ac"/>
    <property type="match status" value="1"/>
</dbReference>
<gene>
    <name evidence="2" type="ORF">K7C98_25795</name>
</gene>
<reference evidence="2" key="1">
    <citation type="submission" date="2021-08" db="EMBL/GenBank/DDBJ databases">
        <authorList>
            <person name="Stevens D.C."/>
        </authorList>
    </citation>
    <scope>NUCLEOTIDE SEQUENCE</scope>
    <source>
        <strain evidence="2">DSM 53165</strain>
    </source>
</reference>
<dbReference type="Proteomes" id="UP001139031">
    <property type="component" value="Unassembled WGS sequence"/>
</dbReference>
<dbReference type="InterPro" id="IPR029024">
    <property type="entry name" value="TerB-like"/>
</dbReference>
<dbReference type="PROSITE" id="PS00125">
    <property type="entry name" value="SER_THR_PHOSPHATASE"/>
    <property type="match status" value="1"/>
</dbReference>
<dbReference type="SUPFAM" id="SSF56300">
    <property type="entry name" value="Metallo-dependent phosphatases"/>
    <property type="match status" value="1"/>
</dbReference>
<proteinExistence type="predicted"/>